<dbReference type="GO" id="GO:0006508">
    <property type="term" value="P:proteolysis"/>
    <property type="evidence" value="ECO:0007669"/>
    <property type="project" value="TreeGrafter"/>
</dbReference>
<dbReference type="EMBL" id="JACGWK010000003">
    <property type="protein sequence ID" value="KAL0364862.1"/>
    <property type="molecule type" value="Genomic_DNA"/>
</dbReference>
<dbReference type="InterPro" id="IPR036005">
    <property type="entry name" value="Creatinase/aminopeptidase-like"/>
</dbReference>
<comment type="cofactor">
    <cofactor evidence="1">
        <name>Mn(2+)</name>
        <dbReference type="ChEBI" id="CHEBI:29035"/>
    </cofactor>
</comment>
<feature type="domain" description="Aminopeptidase P N-terminal" evidence="6">
    <location>
        <begin position="55"/>
        <end position="186"/>
    </location>
</feature>
<dbReference type="InterPro" id="IPR000994">
    <property type="entry name" value="Pept_M24"/>
</dbReference>
<keyword evidence="3" id="KW-0479">Metal-binding</keyword>
<evidence type="ECO:0000256" key="4">
    <source>
        <dbReference type="ARBA" id="ARBA00022801"/>
    </source>
</evidence>
<gene>
    <name evidence="7" type="ORF">Sangu_0583800</name>
</gene>
<protein>
    <submittedName>
        <fullName evidence="7">Intermediate cleaving peptidase 55, mitochondrial</fullName>
    </submittedName>
</protein>
<reference evidence="7" key="1">
    <citation type="submission" date="2020-06" db="EMBL/GenBank/DDBJ databases">
        <authorList>
            <person name="Li T."/>
            <person name="Hu X."/>
            <person name="Zhang T."/>
            <person name="Song X."/>
            <person name="Zhang H."/>
            <person name="Dai N."/>
            <person name="Sheng W."/>
            <person name="Hou X."/>
            <person name="Wei L."/>
        </authorList>
    </citation>
    <scope>NUCLEOTIDE SEQUENCE</scope>
    <source>
        <strain evidence="7">G01</strain>
        <tissue evidence="7">Leaf</tissue>
    </source>
</reference>
<evidence type="ECO:0000256" key="1">
    <source>
        <dbReference type="ARBA" id="ARBA00001936"/>
    </source>
</evidence>
<dbReference type="InterPro" id="IPR029149">
    <property type="entry name" value="Creatin/AminoP/Spt16_N"/>
</dbReference>
<evidence type="ECO:0000256" key="2">
    <source>
        <dbReference type="ARBA" id="ARBA00008766"/>
    </source>
</evidence>
<evidence type="ECO:0000256" key="5">
    <source>
        <dbReference type="ARBA" id="ARBA00023211"/>
    </source>
</evidence>
<comment type="similarity">
    <text evidence="2">Belongs to the peptidase M24B family.</text>
</comment>
<dbReference type="SUPFAM" id="SSF53092">
    <property type="entry name" value="Creatinase/prolidase N-terminal domain"/>
    <property type="match status" value="1"/>
</dbReference>
<dbReference type="PANTHER" id="PTHR43226:SF4">
    <property type="entry name" value="XAA-PRO AMINOPEPTIDASE 3"/>
    <property type="match status" value="1"/>
</dbReference>
<proteinExistence type="inferred from homology"/>
<dbReference type="InterPro" id="IPR007865">
    <property type="entry name" value="Aminopep_P_N"/>
</dbReference>
<dbReference type="PANTHER" id="PTHR43226">
    <property type="entry name" value="XAA-PRO AMINOPEPTIDASE 3"/>
    <property type="match status" value="1"/>
</dbReference>
<keyword evidence="5" id="KW-0464">Manganese</keyword>
<reference evidence="7" key="2">
    <citation type="journal article" date="2024" name="Plant">
        <title>Genomic evolution and insights into agronomic trait innovations of Sesamum species.</title>
        <authorList>
            <person name="Miao H."/>
            <person name="Wang L."/>
            <person name="Qu L."/>
            <person name="Liu H."/>
            <person name="Sun Y."/>
            <person name="Le M."/>
            <person name="Wang Q."/>
            <person name="Wei S."/>
            <person name="Zheng Y."/>
            <person name="Lin W."/>
            <person name="Duan Y."/>
            <person name="Cao H."/>
            <person name="Xiong S."/>
            <person name="Wang X."/>
            <person name="Wei L."/>
            <person name="Li C."/>
            <person name="Ma Q."/>
            <person name="Ju M."/>
            <person name="Zhao R."/>
            <person name="Li G."/>
            <person name="Mu C."/>
            <person name="Tian Q."/>
            <person name="Mei H."/>
            <person name="Zhang T."/>
            <person name="Gao T."/>
            <person name="Zhang H."/>
        </authorList>
    </citation>
    <scope>NUCLEOTIDE SEQUENCE</scope>
    <source>
        <strain evidence="7">G01</strain>
    </source>
</reference>
<dbReference type="Pfam" id="PF00557">
    <property type="entry name" value="Peptidase_M24"/>
    <property type="match status" value="1"/>
</dbReference>
<dbReference type="GO" id="GO:0070006">
    <property type="term" value="F:metalloaminopeptidase activity"/>
    <property type="evidence" value="ECO:0007669"/>
    <property type="project" value="InterPro"/>
</dbReference>
<dbReference type="Pfam" id="PF05195">
    <property type="entry name" value="AMP_N"/>
    <property type="match status" value="1"/>
</dbReference>
<dbReference type="AlphaFoldDB" id="A0AAW2QAN8"/>
<accession>A0AAW2QAN8</accession>
<keyword evidence="4" id="KW-0378">Hydrolase</keyword>
<name>A0AAW2QAN8_9LAMI</name>
<dbReference type="SUPFAM" id="SSF55920">
    <property type="entry name" value="Creatinase/aminopeptidase"/>
    <property type="match status" value="1"/>
</dbReference>
<organism evidence="7">
    <name type="scientific">Sesamum angustifolium</name>
    <dbReference type="NCBI Taxonomy" id="2727405"/>
    <lineage>
        <taxon>Eukaryota</taxon>
        <taxon>Viridiplantae</taxon>
        <taxon>Streptophyta</taxon>
        <taxon>Embryophyta</taxon>
        <taxon>Tracheophyta</taxon>
        <taxon>Spermatophyta</taxon>
        <taxon>Magnoliopsida</taxon>
        <taxon>eudicotyledons</taxon>
        <taxon>Gunneridae</taxon>
        <taxon>Pentapetalae</taxon>
        <taxon>asterids</taxon>
        <taxon>lamiids</taxon>
        <taxon>Lamiales</taxon>
        <taxon>Pedaliaceae</taxon>
        <taxon>Sesamum</taxon>
    </lineage>
</organism>
<comment type="caution">
    <text evidence="7">The sequence shown here is derived from an EMBL/GenBank/DDBJ whole genome shotgun (WGS) entry which is preliminary data.</text>
</comment>
<sequence length="335" mass="37191">MHILRRNLLQRIRSNFFDQVVKERAFSSRTVRDVGQPTASTHPQLLKKGEITPGISSEEYIWRRKKLLELLPENALAIVASAPVKMMTDVVPYTFRQDADYLYITGCQQPGGIAVLGHHCGLCMFMPEVTSDDVIWQGEIAGVDAALGTFKADEAYPMSALDKILSRMIGSSSQLFHNVNTADSSYVNLEAFQKAANSGKVRDFSVYSHEARWIKSEAEVNLMRNSASIASQALLLTMLHSKSFPNEGMLSAKFEYECKMRGAQRMAFNPVVGGGSNGSVIHYARNDQKIQDGDLVLMDVGCELHGYVSDLTRTWPPCGRFSSVHVCISTLLVIF</sequence>
<dbReference type="Gene3D" id="3.40.350.10">
    <property type="entry name" value="Creatinase/prolidase N-terminal domain"/>
    <property type="match status" value="1"/>
</dbReference>
<evidence type="ECO:0000313" key="7">
    <source>
        <dbReference type="EMBL" id="KAL0364862.1"/>
    </source>
</evidence>
<evidence type="ECO:0000259" key="6">
    <source>
        <dbReference type="SMART" id="SM01011"/>
    </source>
</evidence>
<dbReference type="GO" id="GO:0005739">
    <property type="term" value="C:mitochondrion"/>
    <property type="evidence" value="ECO:0007669"/>
    <property type="project" value="TreeGrafter"/>
</dbReference>
<dbReference type="SMART" id="SM01011">
    <property type="entry name" value="AMP_N"/>
    <property type="match status" value="1"/>
</dbReference>
<dbReference type="InterPro" id="IPR052433">
    <property type="entry name" value="X-Pro_dipept-like"/>
</dbReference>
<dbReference type="GO" id="GO:0030145">
    <property type="term" value="F:manganese ion binding"/>
    <property type="evidence" value="ECO:0007669"/>
    <property type="project" value="InterPro"/>
</dbReference>
<evidence type="ECO:0000256" key="3">
    <source>
        <dbReference type="ARBA" id="ARBA00022723"/>
    </source>
</evidence>
<dbReference type="Gene3D" id="3.90.230.10">
    <property type="entry name" value="Creatinase/methionine aminopeptidase superfamily"/>
    <property type="match status" value="1"/>
</dbReference>